<feature type="compositionally biased region" description="Low complexity" evidence="3">
    <location>
        <begin position="15"/>
        <end position="31"/>
    </location>
</feature>
<evidence type="ECO:0000256" key="2">
    <source>
        <dbReference type="PROSITE-ProRule" id="PRU00703"/>
    </source>
</evidence>
<feature type="region of interest" description="Disordered" evidence="3">
    <location>
        <begin position="487"/>
        <end position="529"/>
    </location>
</feature>
<evidence type="ECO:0000256" key="1">
    <source>
        <dbReference type="ARBA" id="ARBA00022737"/>
    </source>
</evidence>
<dbReference type="CDD" id="cd17782">
    <property type="entry name" value="CBS_pair_MUG70_2"/>
    <property type="match status" value="1"/>
</dbReference>
<protein>
    <recommendedName>
        <fullName evidence="5">CBS domain-containing protein</fullName>
    </recommendedName>
</protein>
<keyword evidence="4" id="KW-1133">Transmembrane helix</keyword>
<dbReference type="SUPFAM" id="SSF54277">
    <property type="entry name" value="CAD &amp; PB1 domains"/>
    <property type="match status" value="1"/>
</dbReference>
<dbReference type="EMBL" id="KQ257460">
    <property type="protein sequence ID" value="KNC98595.1"/>
    <property type="molecule type" value="Genomic_DNA"/>
</dbReference>
<dbReference type="OrthoDB" id="418595at2759"/>
<keyword evidence="1" id="KW-0677">Repeat</keyword>
<dbReference type="InterPro" id="IPR000644">
    <property type="entry name" value="CBS_dom"/>
</dbReference>
<dbReference type="GeneID" id="27689602"/>
<keyword evidence="4" id="KW-0812">Transmembrane</keyword>
<feature type="transmembrane region" description="Helical" evidence="4">
    <location>
        <begin position="683"/>
        <end position="703"/>
    </location>
</feature>
<reference evidence="6 7" key="1">
    <citation type="submission" date="2009-08" db="EMBL/GenBank/DDBJ databases">
        <title>The Genome Sequence of Spizellomyces punctatus strain DAOM BR117.</title>
        <authorList>
            <consortium name="The Broad Institute Genome Sequencing Platform"/>
            <person name="Russ C."/>
            <person name="Cuomo C."/>
            <person name="Shea T."/>
            <person name="Young S.K."/>
            <person name="Zeng Q."/>
            <person name="Koehrsen M."/>
            <person name="Haas B."/>
            <person name="Borodovsky M."/>
            <person name="Guigo R."/>
            <person name="Alvarado L."/>
            <person name="Berlin A."/>
            <person name="Bochicchio J."/>
            <person name="Borenstein D."/>
            <person name="Chapman S."/>
            <person name="Chen Z."/>
            <person name="Engels R."/>
            <person name="Freedman E."/>
            <person name="Gellesch M."/>
            <person name="Goldberg J."/>
            <person name="Griggs A."/>
            <person name="Gujja S."/>
            <person name="Heiman D."/>
            <person name="Hepburn T."/>
            <person name="Howarth C."/>
            <person name="Jen D."/>
            <person name="Larson L."/>
            <person name="Lewis B."/>
            <person name="Mehta T."/>
            <person name="Park D."/>
            <person name="Pearson M."/>
            <person name="Roberts A."/>
            <person name="Saif S."/>
            <person name="Shenoy N."/>
            <person name="Sisk P."/>
            <person name="Stolte C."/>
            <person name="Sykes S."/>
            <person name="Thomson T."/>
            <person name="Walk T."/>
            <person name="White J."/>
            <person name="Yandava C."/>
            <person name="Burger G."/>
            <person name="Gray M.W."/>
            <person name="Holland P.W.H."/>
            <person name="King N."/>
            <person name="Lang F.B.F."/>
            <person name="Roger A.J."/>
            <person name="Ruiz-Trillo I."/>
            <person name="Lander E."/>
            <person name="Nusbaum C."/>
        </authorList>
    </citation>
    <scope>NUCLEOTIDE SEQUENCE [LARGE SCALE GENOMIC DNA]</scope>
    <source>
        <strain evidence="6 7">DAOM BR117</strain>
    </source>
</reference>
<evidence type="ECO:0000259" key="5">
    <source>
        <dbReference type="PROSITE" id="PS51371"/>
    </source>
</evidence>
<sequence>MASRSSTNRTVRRQASFASDDSAGAAASTASFRRRRDETLRKNAEKEVTKASRPSTSTSKKPRPPTRNLSTTSKSTTSTRNPPSSITSTSEQKKPLQPSSPVSPPAPTPVRGTVSSMNPEPAVALHASAKVFEAAAYMAAKRQDAVLIVDGEGHLAGILTDKDLAYRVVADNLDPKTTTVSQAMTANPVSVTTTSNATEALNKMVAGQFRHLPVVESDDELSDDSGGDRHISPAEAVKRTSTSSVEASTPRSPSGSGVGSGGVVGVLDITKCLYEALEKLDRAYESSRRLNEALEGVEREWSIRSGSIGRYAEALRDQLACPDLAGLLASQSASPPVVGLRATVLDAARMMRESRETAVLVFDSDRQGHAGDLGSLAGIFTSKDLVLRVLAAGLDPAATMVVRVMTPHPDCVTPDTPVVDALRKMHAGRYLHLPVVDNVGVVEGMVDVLKLTYTTLTQMTNIQGEPGEGPVWNRFWDSTLSPPEIYDINESGSASASHSDHLSNFSRKHDEPFPDDSTVAPDDSASMFPARTNGLLSQRGIEGNGSNNSGSGIGTGFGTALSEGLYVFKLRDSRTGHMHRFTSPFHSIEVLQASVAAKLSLPPAAAESLQLSFIDDEGDCVHLGTDKDILDAVLMARAGGWGRLVLCITGERHRREVEALNRVANKVFGQEGSGRQQPRGGDVGYLTPMLMGGGVALACAFLLGKAFK</sequence>
<keyword evidence="2" id="KW-0129">CBS domain</keyword>
<keyword evidence="7" id="KW-1185">Reference proteome</keyword>
<feature type="region of interest" description="Disordered" evidence="3">
    <location>
        <begin position="1"/>
        <end position="117"/>
    </location>
</feature>
<dbReference type="RefSeq" id="XP_016606635.1">
    <property type="nucleotide sequence ID" value="XM_016754493.1"/>
</dbReference>
<evidence type="ECO:0000256" key="4">
    <source>
        <dbReference type="SAM" id="Phobius"/>
    </source>
</evidence>
<feature type="domain" description="CBS" evidence="5">
    <location>
        <begin position="117"/>
        <end position="175"/>
    </location>
</feature>
<feature type="domain" description="CBS" evidence="5">
    <location>
        <begin position="405"/>
        <end position="462"/>
    </location>
</feature>
<dbReference type="OMA" id="SAVMVCD"/>
<dbReference type="VEuPathDB" id="FungiDB:SPPG_06279"/>
<keyword evidence="4" id="KW-0472">Membrane</keyword>
<dbReference type="InParanoid" id="A0A0L0HAM3"/>
<name>A0A0L0HAM3_SPIPD</name>
<evidence type="ECO:0000256" key="3">
    <source>
        <dbReference type="SAM" id="MobiDB-lite"/>
    </source>
</evidence>
<feature type="compositionally biased region" description="Basic and acidic residues" evidence="3">
    <location>
        <begin position="35"/>
        <end position="50"/>
    </location>
</feature>
<feature type="compositionally biased region" description="Polar residues" evidence="3">
    <location>
        <begin position="239"/>
        <end position="253"/>
    </location>
</feature>
<dbReference type="SMART" id="SM00116">
    <property type="entry name" value="CBS"/>
    <property type="match status" value="4"/>
</dbReference>
<dbReference type="eggNOG" id="ENOG502QVK2">
    <property type="taxonomic scope" value="Eukaryota"/>
</dbReference>
<dbReference type="PROSITE" id="PS51371">
    <property type="entry name" value="CBS"/>
    <property type="match status" value="3"/>
</dbReference>
<dbReference type="Pfam" id="PF00571">
    <property type="entry name" value="CBS"/>
    <property type="match status" value="4"/>
</dbReference>
<dbReference type="Proteomes" id="UP000053201">
    <property type="component" value="Unassembled WGS sequence"/>
</dbReference>
<dbReference type="InterPro" id="IPR046342">
    <property type="entry name" value="CBS_dom_sf"/>
</dbReference>
<accession>A0A0L0HAM3</accession>
<feature type="domain" description="CBS" evidence="5">
    <location>
        <begin position="329"/>
        <end position="396"/>
    </location>
</feature>
<organism evidence="6 7">
    <name type="scientific">Spizellomyces punctatus (strain DAOM BR117)</name>
    <dbReference type="NCBI Taxonomy" id="645134"/>
    <lineage>
        <taxon>Eukaryota</taxon>
        <taxon>Fungi</taxon>
        <taxon>Fungi incertae sedis</taxon>
        <taxon>Chytridiomycota</taxon>
        <taxon>Chytridiomycota incertae sedis</taxon>
        <taxon>Chytridiomycetes</taxon>
        <taxon>Spizellomycetales</taxon>
        <taxon>Spizellomycetaceae</taxon>
        <taxon>Spizellomyces</taxon>
    </lineage>
</organism>
<proteinExistence type="predicted"/>
<feature type="compositionally biased region" description="Basic and acidic residues" evidence="3">
    <location>
        <begin position="226"/>
        <end position="238"/>
    </location>
</feature>
<evidence type="ECO:0000313" key="7">
    <source>
        <dbReference type="Proteomes" id="UP000053201"/>
    </source>
</evidence>
<dbReference type="STRING" id="645134.A0A0L0HAM3"/>
<evidence type="ECO:0000313" key="6">
    <source>
        <dbReference type="EMBL" id="KNC98595.1"/>
    </source>
</evidence>
<dbReference type="PANTHER" id="PTHR48108">
    <property type="entry name" value="CBS DOMAIN-CONTAINING PROTEIN CBSX2, CHLOROPLASTIC"/>
    <property type="match status" value="1"/>
</dbReference>
<dbReference type="FunCoup" id="A0A0L0HAM3">
    <property type="interactions" value="11"/>
</dbReference>
<feature type="compositionally biased region" description="Low complexity" evidence="3">
    <location>
        <begin position="66"/>
        <end position="100"/>
    </location>
</feature>
<dbReference type="SUPFAM" id="SSF54631">
    <property type="entry name" value="CBS-domain pair"/>
    <property type="match status" value="2"/>
</dbReference>
<feature type="compositionally biased region" description="Polar residues" evidence="3">
    <location>
        <begin position="490"/>
        <end position="505"/>
    </location>
</feature>
<dbReference type="AlphaFoldDB" id="A0A0L0HAM3"/>
<feature type="region of interest" description="Disordered" evidence="3">
    <location>
        <begin position="217"/>
        <end position="260"/>
    </location>
</feature>
<dbReference type="Gene3D" id="3.10.580.10">
    <property type="entry name" value="CBS-domain"/>
    <property type="match status" value="2"/>
</dbReference>
<dbReference type="PANTHER" id="PTHR48108:SF26">
    <property type="entry name" value="CBS DOMAIN-CONTAINING PROTEIN DDB_G0289609"/>
    <property type="match status" value="1"/>
</dbReference>
<gene>
    <name evidence="6" type="ORF">SPPG_06279</name>
</gene>
<dbReference type="InterPro" id="IPR051462">
    <property type="entry name" value="CBS_domain-containing"/>
</dbReference>